<dbReference type="EMBL" id="JBBHLL010002062">
    <property type="protein sequence ID" value="KAK7795584.1"/>
    <property type="molecule type" value="Genomic_DNA"/>
</dbReference>
<gene>
    <name evidence="2" type="ORF">U0070_025163</name>
</gene>
<organism evidence="2 3">
    <name type="scientific">Myodes glareolus</name>
    <name type="common">Bank vole</name>
    <name type="synonym">Clethrionomys glareolus</name>
    <dbReference type="NCBI Taxonomy" id="447135"/>
    <lineage>
        <taxon>Eukaryota</taxon>
        <taxon>Metazoa</taxon>
        <taxon>Chordata</taxon>
        <taxon>Craniata</taxon>
        <taxon>Vertebrata</taxon>
        <taxon>Euteleostomi</taxon>
        <taxon>Mammalia</taxon>
        <taxon>Eutheria</taxon>
        <taxon>Euarchontoglires</taxon>
        <taxon>Glires</taxon>
        <taxon>Rodentia</taxon>
        <taxon>Myomorpha</taxon>
        <taxon>Muroidea</taxon>
        <taxon>Cricetidae</taxon>
        <taxon>Arvicolinae</taxon>
        <taxon>Myodes</taxon>
    </lineage>
</organism>
<reference evidence="2 3" key="1">
    <citation type="journal article" date="2023" name="bioRxiv">
        <title>Conserved and derived expression patterns and positive selection on dental genes reveal complex evolutionary context of ever-growing rodent molars.</title>
        <authorList>
            <person name="Calamari Z.T."/>
            <person name="Song A."/>
            <person name="Cohen E."/>
            <person name="Akter M."/>
            <person name="Roy R.D."/>
            <person name="Hallikas O."/>
            <person name="Christensen M.M."/>
            <person name="Li P."/>
            <person name="Marangoni P."/>
            <person name="Jernvall J."/>
            <person name="Klein O.D."/>
        </authorList>
    </citation>
    <scope>NUCLEOTIDE SEQUENCE [LARGE SCALE GENOMIC DNA]</scope>
    <source>
        <strain evidence="2">V071</strain>
    </source>
</reference>
<protein>
    <submittedName>
        <fullName evidence="2">Uncharacterized protein</fullName>
    </submittedName>
</protein>
<feature type="non-terminal residue" evidence="2">
    <location>
        <position position="1"/>
    </location>
</feature>
<sequence length="74" mass="8168">ATQRVCASAPQHPRPKSALQRAVASPRQRIGRRAGPEGEREQGSRQETLERNDSGGLGGLRIWNLPQIYAHQTL</sequence>
<keyword evidence="3" id="KW-1185">Reference proteome</keyword>
<accession>A0AAW0H1P6</accession>
<dbReference type="Proteomes" id="UP001488838">
    <property type="component" value="Unassembled WGS sequence"/>
</dbReference>
<comment type="caution">
    <text evidence="2">The sequence shown here is derived from an EMBL/GenBank/DDBJ whole genome shotgun (WGS) entry which is preliminary data.</text>
</comment>
<name>A0AAW0H1P6_MYOGA</name>
<proteinExistence type="predicted"/>
<evidence type="ECO:0000313" key="3">
    <source>
        <dbReference type="Proteomes" id="UP001488838"/>
    </source>
</evidence>
<feature type="compositionally biased region" description="Basic and acidic residues" evidence="1">
    <location>
        <begin position="34"/>
        <end position="53"/>
    </location>
</feature>
<feature type="non-terminal residue" evidence="2">
    <location>
        <position position="74"/>
    </location>
</feature>
<evidence type="ECO:0000256" key="1">
    <source>
        <dbReference type="SAM" id="MobiDB-lite"/>
    </source>
</evidence>
<dbReference type="AlphaFoldDB" id="A0AAW0H1P6"/>
<evidence type="ECO:0000313" key="2">
    <source>
        <dbReference type="EMBL" id="KAK7795584.1"/>
    </source>
</evidence>
<feature type="region of interest" description="Disordered" evidence="1">
    <location>
        <begin position="1"/>
        <end position="60"/>
    </location>
</feature>